<name>A0ABQ6M2Q8_9GAMM</name>
<comment type="similarity">
    <text evidence="2 6">Belongs to the FPP/GGPP synthase family.</text>
</comment>
<protein>
    <submittedName>
        <fullName evidence="7">Polyprenyl synthetase family protein</fullName>
    </submittedName>
</protein>
<dbReference type="InterPro" id="IPR008949">
    <property type="entry name" value="Isoprenoid_synthase_dom_sf"/>
</dbReference>
<dbReference type="Pfam" id="PF00348">
    <property type="entry name" value="polyprenyl_synt"/>
    <property type="match status" value="1"/>
</dbReference>
<sequence>MAFYTPPNPGDPVMLPFHQAAAEDFKAVNQLIIEQLHSDVPLVENIGHYLVEAGGKRLRPLLVLLCAQAAGYQGRTHINLAAIIEFIHTATLLHDDVVDTSELRRGRLTANAKWGNAPSVLVGDFLYSRAFQMMVGIGDMDIMSILSDTTNTIAEGEVQQLVNAGDPNVSEENYLTVIHKKTGALFEAACETAAVLAGTDAEQRAALRAYGYHLGQAFQLVDDALDYRGNAEELGKNVGDDLAEGKPTLPLIYTMRHGTEAQAALVRSAIENSGTDKLGAILEAIEACGAIDYTLQMARTQAEMACEKLEWLPAGVYKTALEQLAEYSVARTF</sequence>
<dbReference type="PANTHER" id="PTHR12001:SF69">
    <property type="entry name" value="ALL TRANS-POLYPRENYL-DIPHOSPHATE SYNTHASE PDSS1"/>
    <property type="match status" value="1"/>
</dbReference>
<proteinExistence type="inferred from homology"/>
<comment type="cofactor">
    <cofactor evidence="1">
        <name>Mg(2+)</name>
        <dbReference type="ChEBI" id="CHEBI:18420"/>
    </cofactor>
</comment>
<evidence type="ECO:0000313" key="8">
    <source>
        <dbReference type="Proteomes" id="UP001224392"/>
    </source>
</evidence>
<gene>
    <name evidence="7" type="ORF">MNKW57_29270</name>
</gene>
<evidence type="ECO:0000256" key="4">
    <source>
        <dbReference type="ARBA" id="ARBA00022723"/>
    </source>
</evidence>
<accession>A0ABQ6M2Q8</accession>
<organism evidence="7 8">
    <name type="scientific">Biformimicrobium ophioploci</name>
    <dbReference type="NCBI Taxonomy" id="3036711"/>
    <lineage>
        <taxon>Bacteria</taxon>
        <taxon>Pseudomonadati</taxon>
        <taxon>Pseudomonadota</taxon>
        <taxon>Gammaproteobacteria</taxon>
        <taxon>Cellvibrionales</taxon>
        <taxon>Microbulbiferaceae</taxon>
        <taxon>Biformimicrobium</taxon>
    </lineage>
</organism>
<dbReference type="Gene3D" id="1.10.600.10">
    <property type="entry name" value="Farnesyl Diphosphate Synthase"/>
    <property type="match status" value="1"/>
</dbReference>
<dbReference type="Proteomes" id="UP001224392">
    <property type="component" value="Unassembled WGS sequence"/>
</dbReference>
<evidence type="ECO:0000256" key="2">
    <source>
        <dbReference type="ARBA" id="ARBA00006706"/>
    </source>
</evidence>
<reference evidence="7 8" key="1">
    <citation type="submission" date="2023-04" db="EMBL/GenBank/DDBJ databases">
        <title>Marinobulbifer ophiurae gen. nov., sp. Nov., isolate from tissue of brittle star Ophioplocus japonicus.</title>
        <authorList>
            <person name="Kawano K."/>
            <person name="Sawayama S."/>
            <person name="Nakagawa S."/>
        </authorList>
    </citation>
    <scope>NUCLEOTIDE SEQUENCE [LARGE SCALE GENOMIC DNA]</scope>
    <source>
        <strain evidence="7 8">NKW57</strain>
    </source>
</reference>
<dbReference type="SFLD" id="SFLDS00005">
    <property type="entry name" value="Isoprenoid_Synthase_Type_I"/>
    <property type="match status" value="1"/>
</dbReference>
<dbReference type="PANTHER" id="PTHR12001">
    <property type="entry name" value="GERANYLGERANYL PYROPHOSPHATE SYNTHASE"/>
    <property type="match status" value="1"/>
</dbReference>
<dbReference type="EMBL" id="BSYJ01000007">
    <property type="protein sequence ID" value="GMG88606.1"/>
    <property type="molecule type" value="Genomic_DNA"/>
</dbReference>
<evidence type="ECO:0000256" key="6">
    <source>
        <dbReference type="RuleBase" id="RU004466"/>
    </source>
</evidence>
<keyword evidence="5" id="KW-0460">Magnesium</keyword>
<dbReference type="CDD" id="cd00685">
    <property type="entry name" value="Trans_IPPS_HT"/>
    <property type="match status" value="1"/>
</dbReference>
<dbReference type="PROSITE" id="PS00723">
    <property type="entry name" value="POLYPRENYL_SYNTHASE_1"/>
    <property type="match status" value="1"/>
</dbReference>
<evidence type="ECO:0000256" key="3">
    <source>
        <dbReference type="ARBA" id="ARBA00022679"/>
    </source>
</evidence>
<evidence type="ECO:0000313" key="7">
    <source>
        <dbReference type="EMBL" id="GMG88606.1"/>
    </source>
</evidence>
<keyword evidence="4" id="KW-0479">Metal-binding</keyword>
<keyword evidence="8" id="KW-1185">Reference proteome</keyword>
<keyword evidence="3 6" id="KW-0808">Transferase</keyword>
<dbReference type="SUPFAM" id="SSF48576">
    <property type="entry name" value="Terpenoid synthases"/>
    <property type="match status" value="1"/>
</dbReference>
<evidence type="ECO:0000256" key="5">
    <source>
        <dbReference type="ARBA" id="ARBA00022842"/>
    </source>
</evidence>
<dbReference type="InterPro" id="IPR033749">
    <property type="entry name" value="Polyprenyl_synt_CS"/>
</dbReference>
<comment type="caution">
    <text evidence="7">The sequence shown here is derived from an EMBL/GenBank/DDBJ whole genome shotgun (WGS) entry which is preliminary data.</text>
</comment>
<evidence type="ECO:0000256" key="1">
    <source>
        <dbReference type="ARBA" id="ARBA00001946"/>
    </source>
</evidence>
<dbReference type="InterPro" id="IPR000092">
    <property type="entry name" value="Polyprenyl_synt"/>
</dbReference>